<proteinExistence type="predicted"/>
<protein>
    <submittedName>
        <fullName evidence="1">Uncharacterized protein</fullName>
    </submittedName>
</protein>
<reference evidence="1" key="1">
    <citation type="submission" date="2014-11" db="EMBL/GenBank/DDBJ databases">
        <authorList>
            <person name="Amaro Gonzalez C."/>
        </authorList>
    </citation>
    <scope>NUCLEOTIDE SEQUENCE</scope>
</reference>
<dbReference type="AlphaFoldDB" id="A0A0E9UTC2"/>
<sequence>MNSSNCSLRFKKRNVLVISLGMNGNSM</sequence>
<reference evidence="1" key="2">
    <citation type="journal article" date="2015" name="Fish Shellfish Immunol.">
        <title>Early steps in the European eel (Anguilla anguilla)-Vibrio vulnificus interaction in the gills: Role of the RtxA13 toxin.</title>
        <authorList>
            <person name="Callol A."/>
            <person name="Pajuelo D."/>
            <person name="Ebbesson L."/>
            <person name="Teles M."/>
            <person name="MacKenzie S."/>
            <person name="Amaro C."/>
        </authorList>
    </citation>
    <scope>NUCLEOTIDE SEQUENCE</scope>
</reference>
<evidence type="ECO:0000313" key="1">
    <source>
        <dbReference type="EMBL" id="JAH68991.1"/>
    </source>
</evidence>
<name>A0A0E9UTC2_ANGAN</name>
<organism evidence="1">
    <name type="scientific">Anguilla anguilla</name>
    <name type="common">European freshwater eel</name>
    <name type="synonym">Muraena anguilla</name>
    <dbReference type="NCBI Taxonomy" id="7936"/>
    <lineage>
        <taxon>Eukaryota</taxon>
        <taxon>Metazoa</taxon>
        <taxon>Chordata</taxon>
        <taxon>Craniata</taxon>
        <taxon>Vertebrata</taxon>
        <taxon>Euteleostomi</taxon>
        <taxon>Actinopterygii</taxon>
        <taxon>Neopterygii</taxon>
        <taxon>Teleostei</taxon>
        <taxon>Anguilliformes</taxon>
        <taxon>Anguillidae</taxon>
        <taxon>Anguilla</taxon>
    </lineage>
</organism>
<accession>A0A0E9UTC2</accession>
<dbReference type="EMBL" id="GBXM01039586">
    <property type="protein sequence ID" value="JAH68991.1"/>
    <property type="molecule type" value="Transcribed_RNA"/>
</dbReference>